<reference evidence="7" key="1">
    <citation type="submission" date="2018-12" db="EMBL/GenBank/DDBJ databases">
        <title>Bacillus chawlae sp. nov., Bacillus glennii sp. nov., and Bacillus saganii sp. nov. Isolated from the Vehicle Assembly Building at Kennedy Space Center where the Viking Spacecraft were Assembled.</title>
        <authorList>
            <person name="Seuylemezian A."/>
            <person name="Vaishampayan P."/>
        </authorList>
    </citation>
    <scope>NUCLEOTIDE SEQUENCE [LARGE SCALE GENOMIC DNA]</scope>
    <source>
        <strain evidence="7">DSM 13966</strain>
    </source>
</reference>
<keyword evidence="6" id="KW-0255">Endonuclease</keyword>
<dbReference type="OrthoDB" id="9811997at2"/>
<proteinExistence type="inferred from homology"/>
<dbReference type="GO" id="GO:0004519">
    <property type="term" value="F:endonuclease activity"/>
    <property type="evidence" value="ECO:0007669"/>
    <property type="project" value="UniProtKB-KW"/>
</dbReference>
<protein>
    <recommendedName>
        <fullName evidence="4">Putative HNH nuclease YajD</fullName>
    </recommendedName>
</protein>
<feature type="domain" description="HNH nuclease" evidence="5">
    <location>
        <begin position="27"/>
        <end position="83"/>
    </location>
</feature>
<evidence type="ECO:0000256" key="2">
    <source>
        <dbReference type="ARBA" id="ARBA00022801"/>
    </source>
</evidence>
<dbReference type="Pfam" id="PF01844">
    <property type="entry name" value="HNH"/>
    <property type="match status" value="1"/>
</dbReference>
<dbReference type="GO" id="GO:0016787">
    <property type="term" value="F:hydrolase activity"/>
    <property type="evidence" value="ECO:0007669"/>
    <property type="project" value="UniProtKB-KW"/>
</dbReference>
<keyword evidence="1" id="KW-0540">Nuclease</keyword>
<keyword evidence="2" id="KW-0378">Hydrolase</keyword>
<gene>
    <name evidence="6" type="ORF">EJA10_22470</name>
</gene>
<evidence type="ECO:0000313" key="7">
    <source>
        <dbReference type="Proteomes" id="UP000279911"/>
    </source>
</evidence>
<name>A0A3R9KNQ9_9BACI</name>
<dbReference type="SMART" id="SM00507">
    <property type="entry name" value="HNHc"/>
    <property type="match status" value="1"/>
</dbReference>
<comment type="caution">
    <text evidence="6">The sequence shown here is derived from an EMBL/GenBank/DDBJ whole genome shotgun (WGS) entry which is preliminary data.</text>
</comment>
<dbReference type="CDD" id="cd00085">
    <property type="entry name" value="HNHc"/>
    <property type="match status" value="1"/>
</dbReference>
<dbReference type="PANTHER" id="PTHR41286">
    <property type="entry name" value="HNH NUCLEASE YAJD-RELATED"/>
    <property type="match status" value="1"/>
</dbReference>
<dbReference type="InterPro" id="IPR003615">
    <property type="entry name" value="HNH_nuc"/>
</dbReference>
<evidence type="ECO:0000256" key="1">
    <source>
        <dbReference type="ARBA" id="ARBA00022722"/>
    </source>
</evidence>
<evidence type="ECO:0000256" key="4">
    <source>
        <dbReference type="ARBA" id="ARBA00040194"/>
    </source>
</evidence>
<organism evidence="6 7">
    <name type="scientific">Mesobacillus subterraneus</name>
    <dbReference type="NCBI Taxonomy" id="285983"/>
    <lineage>
        <taxon>Bacteria</taxon>
        <taxon>Bacillati</taxon>
        <taxon>Bacillota</taxon>
        <taxon>Bacilli</taxon>
        <taxon>Bacillales</taxon>
        <taxon>Bacillaceae</taxon>
        <taxon>Mesobacillus</taxon>
    </lineage>
</organism>
<evidence type="ECO:0000256" key="3">
    <source>
        <dbReference type="ARBA" id="ARBA00038412"/>
    </source>
</evidence>
<dbReference type="GO" id="GO:0003676">
    <property type="term" value="F:nucleic acid binding"/>
    <property type="evidence" value="ECO:0007669"/>
    <property type="project" value="InterPro"/>
</dbReference>
<sequence>MKSHYAYDKHKRNRESRAFYKSTAWEKCRQLALTRDNYLCQDCFNKNIITSAEMVHHIEALADHPEKALDLDNLVSLCHPCHNKRHPDRAKKNVKRISNKIRVIKSKPNPEVT</sequence>
<dbReference type="InterPro" id="IPR002711">
    <property type="entry name" value="HNH"/>
</dbReference>
<evidence type="ECO:0000313" key="6">
    <source>
        <dbReference type="EMBL" id="RSD21067.1"/>
    </source>
</evidence>
<dbReference type="Gene3D" id="1.10.30.50">
    <property type="match status" value="1"/>
</dbReference>
<dbReference type="PANTHER" id="PTHR41286:SF1">
    <property type="entry name" value="HNH NUCLEASE YAJD-RELATED"/>
    <property type="match status" value="1"/>
</dbReference>
<dbReference type="GO" id="GO:0005829">
    <property type="term" value="C:cytosol"/>
    <property type="evidence" value="ECO:0007669"/>
    <property type="project" value="TreeGrafter"/>
</dbReference>
<comment type="similarity">
    <text evidence="3">Belongs to the HNH nuclease family.</text>
</comment>
<evidence type="ECO:0000259" key="5">
    <source>
        <dbReference type="SMART" id="SM00507"/>
    </source>
</evidence>
<dbReference type="RefSeq" id="WP_125482244.1">
    <property type="nucleotide sequence ID" value="NZ_RSFW01000037.1"/>
</dbReference>
<dbReference type="GO" id="GO:0008270">
    <property type="term" value="F:zinc ion binding"/>
    <property type="evidence" value="ECO:0007669"/>
    <property type="project" value="InterPro"/>
</dbReference>
<dbReference type="AlphaFoldDB" id="A0A3R9KNQ9"/>
<accession>A0A3R9KNQ9</accession>
<dbReference type="EMBL" id="RSFW01000037">
    <property type="protein sequence ID" value="RSD21067.1"/>
    <property type="molecule type" value="Genomic_DNA"/>
</dbReference>
<dbReference type="Proteomes" id="UP000279911">
    <property type="component" value="Unassembled WGS sequence"/>
</dbReference>